<dbReference type="Proteomes" id="UP001163223">
    <property type="component" value="Chromosome"/>
</dbReference>
<proteinExistence type="predicted"/>
<keyword evidence="2" id="KW-1185">Reference proteome</keyword>
<dbReference type="EMBL" id="CP113520">
    <property type="protein sequence ID" value="WAJ27496.1"/>
    <property type="molecule type" value="Genomic_DNA"/>
</dbReference>
<organism evidence="1 2">
    <name type="scientific">Antarcticirhabdus aurantiaca</name>
    <dbReference type="NCBI Taxonomy" id="2606717"/>
    <lineage>
        <taxon>Bacteria</taxon>
        <taxon>Pseudomonadati</taxon>
        <taxon>Pseudomonadota</taxon>
        <taxon>Alphaproteobacteria</taxon>
        <taxon>Hyphomicrobiales</taxon>
        <taxon>Aurantimonadaceae</taxon>
        <taxon>Antarcticirhabdus</taxon>
    </lineage>
</organism>
<sequence>MAAGSSDLIRIGTRGSRLALAQAHEVRDRLARAHGLSEADFEIVVMSTAGDRIQDRPLSEVGGKGLFTREIEDALLTNRIDLAVHSAKDVATILPDGLVLSAFLPREDVRDVFVGRAARRLADLPHGAVVGSASLRRQAQVKRLRPDLKLVIFRGNVQTRLAKLEAGEVDGTLLALAGLNRLGLAEVATEILDTADFPPAPGQGAIAVESRAGDARTAALVAPIHHAETGTALTAERAFLATLDGSCRTPIAAHVRLDGAGRLDFRGLILTPDGATVFETREEGPAAEAEAIGRRAGESLLAEAGPDFFAGWAAGAIRPI</sequence>
<reference evidence="1" key="1">
    <citation type="submission" date="2022-11" db="EMBL/GenBank/DDBJ databases">
        <title>beta-Carotene-producing bacterium, Jeongeuplla avenae sp. nov., alleviates the salt stress of Arabidopsis seedlings.</title>
        <authorList>
            <person name="Jiang L."/>
            <person name="Lee J."/>
        </authorList>
    </citation>
    <scope>NUCLEOTIDE SEQUENCE</scope>
    <source>
        <strain evidence="1">DY_R2A_6</strain>
    </source>
</reference>
<evidence type="ECO:0000313" key="2">
    <source>
        <dbReference type="Proteomes" id="UP001163223"/>
    </source>
</evidence>
<evidence type="ECO:0000313" key="1">
    <source>
        <dbReference type="EMBL" id="WAJ27496.1"/>
    </source>
</evidence>
<gene>
    <name evidence="1" type="primary">hemC</name>
    <name evidence="1" type="ORF">OXU80_22035</name>
</gene>
<accession>A0ACD4NLI7</accession>
<name>A0ACD4NLI7_9HYPH</name>
<dbReference type="EC" id="2.5.1.61" evidence="1"/>
<keyword evidence="1" id="KW-0808">Transferase</keyword>
<protein>
    <submittedName>
        <fullName evidence="1">Hydroxymethylbilane synthase</fullName>
        <ecNumber evidence="1">2.5.1.61</ecNumber>
    </submittedName>
</protein>